<keyword evidence="2" id="KW-0680">Restriction system</keyword>
<name>A1ZUE4_MICM2</name>
<feature type="domain" description="Type I restriction modification DNA specificity" evidence="4">
    <location>
        <begin position="15"/>
        <end position="192"/>
    </location>
</feature>
<keyword evidence="3" id="KW-0238">DNA-binding</keyword>
<evidence type="ECO:0000313" key="5">
    <source>
        <dbReference type="EMBL" id="EAY25963.1"/>
    </source>
</evidence>
<comment type="caution">
    <text evidence="5">The sequence shown here is derived from an EMBL/GenBank/DDBJ whole genome shotgun (WGS) entry which is preliminary data.</text>
</comment>
<evidence type="ECO:0000256" key="1">
    <source>
        <dbReference type="ARBA" id="ARBA00010923"/>
    </source>
</evidence>
<organism evidence="5 6">
    <name type="scientific">Microscilla marina ATCC 23134</name>
    <dbReference type="NCBI Taxonomy" id="313606"/>
    <lineage>
        <taxon>Bacteria</taxon>
        <taxon>Pseudomonadati</taxon>
        <taxon>Bacteroidota</taxon>
        <taxon>Cytophagia</taxon>
        <taxon>Cytophagales</taxon>
        <taxon>Microscillaceae</taxon>
        <taxon>Microscilla</taxon>
    </lineage>
</organism>
<dbReference type="PANTHER" id="PTHR30408:SF12">
    <property type="entry name" value="TYPE I RESTRICTION ENZYME MJAVIII SPECIFICITY SUBUNIT"/>
    <property type="match status" value="1"/>
</dbReference>
<dbReference type="CDD" id="cd17276">
    <property type="entry name" value="RMtype1_S_Sau1132ORF3780P-TRD1-CR1_like"/>
    <property type="match status" value="2"/>
</dbReference>
<dbReference type="Gene3D" id="3.90.220.20">
    <property type="entry name" value="DNA methylase specificity domains"/>
    <property type="match status" value="2"/>
</dbReference>
<evidence type="ECO:0000259" key="4">
    <source>
        <dbReference type="Pfam" id="PF01420"/>
    </source>
</evidence>
<dbReference type="OrthoDB" id="667970at2"/>
<dbReference type="EMBL" id="AAWS01000040">
    <property type="protein sequence ID" value="EAY25963.1"/>
    <property type="molecule type" value="Genomic_DNA"/>
</dbReference>
<gene>
    <name evidence="5" type="ORF">M23134_07112</name>
</gene>
<dbReference type="GO" id="GO:0003677">
    <property type="term" value="F:DNA binding"/>
    <property type="evidence" value="ECO:0007669"/>
    <property type="project" value="UniProtKB-KW"/>
</dbReference>
<protein>
    <submittedName>
        <fullName evidence="5">Type I restriction-modification system specificity subunit</fullName>
    </submittedName>
</protein>
<dbReference type="AlphaFoldDB" id="A1ZUE4"/>
<dbReference type="InterPro" id="IPR052021">
    <property type="entry name" value="Type-I_RS_S_subunit"/>
</dbReference>
<dbReference type="InterPro" id="IPR044946">
    <property type="entry name" value="Restrct_endonuc_typeI_TRD_sf"/>
</dbReference>
<comment type="similarity">
    <text evidence="1">Belongs to the type-I restriction system S methylase family.</text>
</comment>
<feature type="domain" description="Type I restriction modification DNA specificity" evidence="4">
    <location>
        <begin position="225"/>
        <end position="403"/>
    </location>
</feature>
<proteinExistence type="inferred from homology"/>
<accession>A1ZUE4</accession>
<dbReference type="SUPFAM" id="SSF116734">
    <property type="entry name" value="DNA methylase specificity domain"/>
    <property type="match status" value="2"/>
</dbReference>
<keyword evidence="6" id="KW-1185">Reference proteome</keyword>
<sequence length="424" mass="47067">MKRAGYKDSPLGEIPEDWEVVKLGDIAKVSAGGTPLRSKQEEYFTNGHIPWVKTLDLNNSIIEDTEEKITSLALKETSCNLLPKNTVLVAMYGGFNQIGRTGLLKIEATTNQAISALNIKSDNIYPEFILAWLNAKVEVWKKFAASSRKDPNITKKDVEHFPIVIPPLAEQQEIADILSTVDEKIATIDERLAHTQQLKKGLMQRLFTRGLGHTSFKASPLGEIPESWEVVKLGDIAKVSAGGTPLRSKQEEYFTNGHIPWVKTLDLNNSIIEDTEEKITSLALKETSCNLLPKNTVLVAMYGGFNQIGRTGLLKIEATTNQAISALNIKSDNIYPEFILAWLNAKVEVWKKFAASSRKDPNITKKDVEHFPIVIPPLAEQQEIADILGGVDEKLELLAEKKEAYQGLKKGLMQQLLTGKVRVG</sequence>
<reference evidence="5 6" key="1">
    <citation type="submission" date="2007-01" db="EMBL/GenBank/DDBJ databases">
        <authorList>
            <person name="Haygood M."/>
            <person name="Podell S."/>
            <person name="Anderson C."/>
            <person name="Hopkinson B."/>
            <person name="Roe K."/>
            <person name="Barbeau K."/>
            <person name="Gaasterland T."/>
            <person name="Ferriera S."/>
            <person name="Johnson J."/>
            <person name="Kravitz S."/>
            <person name="Beeson K."/>
            <person name="Sutton G."/>
            <person name="Rogers Y.-H."/>
            <person name="Friedman R."/>
            <person name="Frazier M."/>
            <person name="Venter J.C."/>
        </authorList>
    </citation>
    <scope>NUCLEOTIDE SEQUENCE [LARGE SCALE GENOMIC DNA]</scope>
    <source>
        <strain evidence="5 6">ATCC 23134</strain>
    </source>
</reference>
<dbReference type="PANTHER" id="PTHR30408">
    <property type="entry name" value="TYPE-1 RESTRICTION ENZYME ECOKI SPECIFICITY PROTEIN"/>
    <property type="match status" value="1"/>
</dbReference>
<dbReference type="GO" id="GO:0009307">
    <property type="term" value="P:DNA restriction-modification system"/>
    <property type="evidence" value="ECO:0007669"/>
    <property type="project" value="UniProtKB-KW"/>
</dbReference>
<evidence type="ECO:0000256" key="2">
    <source>
        <dbReference type="ARBA" id="ARBA00022747"/>
    </source>
</evidence>
<dbReference type="Proteomes" id="UP000004095">
    <property type="component" value="Unassembled WGS sequence"/>
</dbReference>
<dbReference type="RefSeq" id="WP_002701742.1">
    <property type="nucleotide sequence ID" value="NZ_AAWS01000040.1"/>
</dbReference>
<dbReference type="eggNOG" id="COG0732">
    <property type="taxonomic scope" value="Bacteria"/>
</dbReference>
<evidence type="ECO:0000313" key="6">
    <source>
        <dbReference type="Proteomes" id="UP000004095"/>
    </source>
</evidence>
<dbReference type="Gene3D" id="1.10.287.1120">
    <property type="entry name" value="Bipartite methylase S protein"/>
    <property type="match status" value="1"/>
</dbReference>
<dbReference type="InterPro" id="IPR000055">
    <property type="entry name" value="Restrct_endonuc_typeI_TRD"/>
</dbReference>
<dbReference type="Pfam" id="PF01420">
    <property type="entry name" value="Methylase_S"/>
    <property type="match status" value="2"/>
</dbReference>
<evidence type="ECO:0000256" key="3">
    <source>
        <dbReference type="ARBA" id="ARBA00023125"/>
    </source>
</evidence>